<keyword evidence="10 13" id="KW-0472">Membrane</keyword>
<feature type="transmembrane region" description="Helical" evidence="13">
    <location>
        <begin position="12"/>
        <end position="31"/>
    </location>
</feature>
<keyword evidence="3 11" id="KW-0349">Heme</keyword>
<evidence type="ECO:0000256" key="12">
    <source>
        <dbReference type="RuleBase" id="RU000461"/>
    </source>
</evidence>
<dbReference type="GO" id="GO:0004497">
    <property type="term" value="F:monooxygenase activity"/>
    <property type="evidence" value="ECO:0007669"/>
    <property type="project" value="UniProtKB-KW"/>
</dbReference>
<dbReference type="Pfam" id="PF00067">
    <property type="entry name" value="p450"/>
    <property type="match status" value="1"/>
</dbReference>
<accession>A0AAF0X0F5</accession>
<dbReference type="PRINTS" id="PR00463">
    <property type="entry name" value="EP450I"/>
</dbReference>
<reference evidence="14" key="1">
    <citation type="journal article" date="2016" name="Nat. Genet.">
        <title>A high-quality carrot genome assembly provides new insights into carotenoid accumulation and asterid genome evolution.</title>
        <authorList>
            <person name="Iorizzo M."/>
            <person name="Ellison S."/>
            <person name="Senalik D."/>
            <person name="Zeng P."/>
            <person name="Satapoomin P."/>
            <person name="Huang J."/>
            <person name="Bowman M."/>
            <person name="Iovene M."/>
            <person name="Sanseverino W."/>
            <person name="Cavagnaro P."/>
            <person name="Yildiz M."/>
            <person name="Macko-Podgorni A."/>
            <person name="Moranska E."/>
            <person name="Grzebelus E."/>
            <person name="Grzebelus D."/>
            <person name="Ashrafi H."/>
            <person name="Zheng Z."/>
            <person name="Cheng S."/>
            <person name="Spooner D."/>
            <person name="Van Deynze A."/>
            <person name="Simon P."/>
        </authorList>
    </citation>
    <scope>NUCLEOTIDE SEQUENCE</scope>
    <source>
        <tissue evidence="14">Leaf</tissue>
    </source>
</reference>
<dbReference type="Proteomes" id="UP000077755">
    <property type="component" value="Chromosome 4"/>
</dbReference>
<keyword evidence="6 13" id="KW-1133">Transmembrane helix</keyword>
<keyword evidence="5 11" id="KW-0479">Metal-binding</keyword>
<dbReference type="PANTHER" id="PTHR24282:SF255">
    <property type="entry name" value="CYTOCHROME P450 72A11-RELATED"/>
    <property type="match status" value="1"/>
</dbReference>
<feature type="binding site" description="axial binding residue" evidence="11">
    <location>
        <position position="465"/>
    </location>
    <ligand>
        <name>heme</name>
        <dbReference type="ChEBI" id="CHEBI:30413"/>
    </ligand>
    <ligandPart>
        <name>Fe</name>
        <dbReference type="ChEBI" id="CHEBI:18248"/>
    </ligandPart>
</feature>
<dbReference type="FunFam" id="1.10.630.10:FF:000029">
    <property type="entry name" value="Cytochrome P450 734A1"/>
    <property type="match status" value="1"/>
</dbReference>
<dbReference type="GO" id="GO:0016020">
    <property type="term" value="C:membrane"/>
    <property type="evidence" value="ECO:0007669"/>
    <property type="project" value="UniProtKB-SubCell"/>
</dbReference>
<evidence type="ECO:0000256" key="6">
    <source>
        <dbReference type="ARBA" id="ARBA00022989"/>
    </source>
</evidence>
<dbReference type="GO" id="GO:0020037">
    <property type="term" value="F:heme binding"/>
    <property type="evidence" value="ECO:0007669"/>
    <property type="project" value="InterPro"/>
</dbReference>
<keyword evidence="8 11" id="KW-0408">Iron</keyword>
<evidence type="ECO:0000256" key="3">
    <source>
        <dbReference type="ARBA" id="ARBA00022617"/>
    </source>
</evidence>
<name>A0AAF0X0F5_DAUCS</name>
<comment type="cofactor">
    <cofactor evidence="11">
        <name>heme</name>
        <dbReference type="ChEBI" id="CHEBI:30413"/>
    </cofactor>
</comment>
<keyword evidence="7 12" id="KW-0560">Oxidoreductase</keyword>
<dbReference type="KEGG" id="dcr:108217907"/>
<proteinExistence type="inferred from homology"/>
<evidence type="ECO:0000256" key="8">
    <source>
        <dbReference type="ARBA" id="ARBA00023004"/>
    </source>
</evidence>
<comment type="subcellular location">
    <subcellularLocation>
        <location evidence="1">Membrane</location>
    </subcellularLocation>
</comment>
<organism evidence="14 15">
    <name type="scientific">Daucus carota subsp. sativus</name>
    <name type="common">Carrot</name>
    <dbReference type="NCBI Taxonomy" id="79200"/>
    <lineage>
        <taxon>Eukaryota</taxon>
        <taxon>Viridiplantae</taxon>
        <taxon>Streptophyta</taxon>
        <taxon>Embryophyta</taxon>
        <taxon>Tracheophyta</taxon>
        <taxon>Spermatophyta</taxon>
        <taxon>Magnoliopsida</taxon>
        <taxon>eudicotyledons</taxon>
        <taxon>Gunneridae</taxon>
        <taxon>Pentapetalae</taxon>
        <taxon>asterids</taxon>
        <taxon>campanulids</taxon>
        <taxon>Apiales</taxon>
        <taxon>Apiaceae</taxon>
        <taxon>Apioideae</taxon>
        <taxon>Scandiceae</taxon>
        <taxon>Daucinae</taxon>
        <taxon>Daucus</taxon>
        <taxon>Daucus sect. Daucus</taxon>
    </lineage>
</organism>
<dbReference type="PROSITE" id="PS00086">
    <property type="entry name" value="CYTOCHROME_P450"/>
    <property type="match status" value="1"/>
</dbReference>
<dbReference type="InterPro" id="IPR036396">
    <property type="entry name" value="Cyt_P450_sf"/>
</dbReference>
<evidence type="ECO:0000256" key="9">
    <source>
        <dbReference type="ARBA" id="ARBA00023033"/>
    </source>
</evidence>
<dbReference type="AlphaFoldDB" id="A0AAF0X0F5"/>
<dbReference type="GO" id="GO:0016705">
    <property type="term" value="F:oxidoreductase activity, acting on paired donors, with incorporation or reduction of molecular oxygen"/>
    <property type="evidence" value="ECO:0007669"/>
    <property type="project" value="InterPro"/>
</dbReference>
<dbReference type="EMBL" id="CP093346">
    <property type="protein sequence ID" value="WOG98426.1"/>
    <property type="molecule type" value="Genomic_DNA"/>
</dbReference>
<keyword evidence="15" id="KW-1185">Reference proteome</keyword>
<evidence type="ECO:0000256" key="7">
    <source>
        <dbReference type="ARBA" id="ARBA00023002"/>
    </source>
</evidence>
<evidence type="ECO:0000256" key="1">
    <source>
        <dbReference type="ARBA" id="ARBA00004370"/>
    </source>
</evidence>
<protein>
    <recommendedName>
        <fullName evidence="16">Cytochrome P450</fullName>
    </recommendedName>
</protein>
<keyword evidence="4 13" id="KW-0812">Transmembrane</keyword>
<dbReference type="InterPro" id="IPR017972">
    <property type="entry name" value="Cyt_P450_CS"/>
</dbReference>
<evidence type="ECO:0008006" key="16">
    <source>
        <dbReference type="Google" id="ProtNLM"/>
    </source>
</evidence>
<dbReference type="Gene3D" id="1.10.630.10">
    <property type="entry name" value="Cytochrome P450"/>
    <property type="match status" value="1"/>
</dbReference>
<evidence type="ECO:0000256" key="11">
    <source>
        <dbReference type="PIRSR" id="PIRSR602401-1"/>
    </source>
</evidence>
<comment type="similarity">
    <text evidence="2 12">Belongs to the cytochrome P450 family.</text>
</comment>
<dbReference type="PANTHER" id="PTHR24282">
    <property type="entry name" value="CYTOCHROME P450 FAMILY MEMBER"/>
    <property type="match status" value="1"/>
</dbReference>
<evidence type="ECO:0000256" key="4">
    <source>
        <dbReference type="ARBA" id="ARBA00022692"/>
    </source>
</evidence>
<keyword evidence="9 12" id="KW-0503">Monooxygenase</keyword>
<reference evidence="14" key="2">
    <citation type="submission" date="2022-03" db="EMBL/GenBank/DDBJ databases">
        <title>Draft title - Genomic analysis of global carrot germplasm unveils the trajectory of domestication and the origin of high carotenoid orange carrot.</title>
        <authorList>
            <person name="Iorizzo M."/>
            <person name="Ellison S."/>
            <person name="Senalik D."/>
            <person name="Macko-Podgorni A."/>
            <person name="Grzebelus D."/>
            <person name="Bostan H."/>
            <person name="Rolling W."/>
            <person name="Curaba J."/>
            <person name="Simon P."/>
        </authorList>
    </citation>
    <scope>NUCLEOTIDE SEQUENCE</scope>
    <source>
        <tissue evidence="14">Leaf</tissue>
    </source>
</reference>
<dbReference type="SUPFAM" id="SSF48264">
    <property type="entry name" value="Cytochrome P450"/>
    <property type="match status" value="1"/>
</dbReference>
<dbReference type="PRINTS" id="PR00385">
    <property type="entry name" value="P450"/>
</dbReference>
<gene>
    <name evidence="14" type="ORF">DCAR_0417769</name>
</gene>
<evidence type="ECO:0000256" key="13">
    <source>
        <dbReference type="SAM" id="Phobius"/>
    </source>
</evidence>
<evidence type="ECO:0000256" key="10">
    <source>
        <dbReference type="ARBA" id="ARBA00023136"/>
    </source>
</evidence>
<dbReference type="CDD" id="cd20642">
    <property type="entry name" value="CYP72"/>
    <property type="match status" value="1"/>
</dbReference>
<evidence type="ECO:0000256" key="5">
    <source>
        <dbReference type="ARBA" id="ARBA00022723"/>
    </source>
</evidence>
<evidence type="ECO:0000313" key="15">
    <source>
        <dbReference type="Proteomes" id="UP000077755"/>
    </source>
</evidence>
<evidence type="ECO:0000313" key="14">
    <source>
        <dbReference type="EMBL" id="WOG98426.1"/>
    </source>
</evidence>
<sequence length="517" mass="58820">MELEICFKVTGSLFLAYVVVVAWRLLNWVWIRPKKLEKMLRDQGFKGNSYRLLYGDIRELAALKKQARSKRIGLSDDILPLVAPTVHAAISKHGKKSFVWLGPKPLVYITDPDLIKEVLNKIFTFQKPSGNPLTKLIGDGLVTAEGDKWTQHRKIMKPAFHLEKLKDMLPAMYLSCSEIMSKWKEMVSTEGQCELDVWPYIETLTSDVISRTAFGSSYAEGRKIFQLQKEQAELVMQAAQTLYLPGMRYLPTKRTRRMKEISNEVRAALTPIISKRLKAMQAGKRIHHDLLGQLLESNSAEIKENKNMKYAMSVNDIIEECKLFYFVGQETTSNLLIWTMILLSQHSYWQKRAREEVLQAFGSNKPDLEGLNRLKVVNMILLETLRLYPSGTVLTRTTSEDIKLGEIALPAGVLLQISIILMHHDKEIWGDDAKEFNPARFSDGVLKATNGKTVYFPFSSGPRICIGQNFAMLEAKIAISMILQRFSFMLSPSYRHAPYAVISLQPQYGANLILKAV</sequence>
<dbReference type="InterPro" id="IPR001128">
    <property type="entry name" value="Cyt_P450"/>
</dbReference>
<dbReference type="GO" id="GO:0005506">
    <property type="term" value="F:iron ion binding"/>
    <property type="evidence" value="ECO:0007669"/>
    <property type="project" value="InterPro"/>
</dbReference>
<dbReference type="InterPro" id="IPR002401">
    <property type="entry name" value="Cyt_P450_E_grp-I"/>
</dbReference>
<dbReference type="InterPro" id="IPR050665">
    <property type="entry name" value="Cytochrome_P450_Monooxygen"/>
</dbReference>
<evidence type="ECO:0000256" key="2">
    <source>
        <dbReference type="ARBA" id="ARBA00010617"/>
    </source>
</evidence>